<dbReference type="Proteomes" id="UP001306119">
    <property type="component" value="Unassembled WGS sequence"/>
</dbReference>
<name>A0ABU6L8V0_9GAMM</name>
<dbReference type="EMBL" id="JAYXUG010000013">
    <property type="protein sequence ID" value="MEC6833002.1"/>
    <property type="molecule type" value="Genomic_DNA"/>
</dbReference>
<accession>A0ABU6L8V0</accession>
<proteinExistence type="predicted"/>
<evidence type="ECO:0000313" key="1">
    <source>
        <dbReference type="EMBL" id="MEC6833002.1"/>
    </source>
</evidence>
<comment type="caution">
    <text evidence="1">The sequence shown here is derived from an EMBL/GenBank/DDBJ whole genome shotgun (WGS) entry which is preliminary data.</text>
</comment>
<keyword evidence="2" id="KW-1185">Reference proteome</keyword>
<gene>
    <name evidence="1" type="ORF">VXS06_14640</name>
</gene>
<protein>
    <submittedName>
        <fullName evidence="1">Uncharacterized protein</fullName>
    </submittedName>
</protein>
<evidence type="ECO:0000313" key="2">
    <source>
        <dbReference type="Proteomes" id="UP001306119"/>
    </source>
</evidence>
<organism evidence="1 2">
    <name type="scientific">Photobacterium toruni</name>
    <dbReference type="NCBI Taxonomy" id="1935446"/>
    <lineage>
        <taxon>Bacteria</taxon>
        <taxon>Pseudomonadati</taxon>
        <taxon>Pseudomonadota</taxon>
        <taxon>Gammaproteobacteria</taxon>
        <taxon>Vibrionales</taxon>
        <taxon>Vibrionaceae</taxon>
        <taxon>Photobacterium</taxon>
    </lineage>
</organism>
<dbReference type="RefSeq" id="WP_327775302.1">
    <property type="nucleotide sequence ID" value="NZ_JAYXUG010000013.1"/>
</dbReference>
<reference evidence="1 2" key="1">
    <citation type="submission" date="2024-01" db="EMBL/GenBank/DDBJ databases">
        <title>Active colonisers of the gastrointestinal tract of Atlantic salmon farmed in a warm water region.</title>
        <authorList>
            <person name="Bowman J.P."/>
        </authorList>
    </citation>
    <scope>NUCLEOTIDE SEQUENCE [LARGE SCALE GENOMIC DNA]</scope>
    <source>
        <strain evidence="1 2">S3MW1</strain>
    </source>
</reference>
<sequence>MNTEYHQQKADEFYKQNGKCCSGCDHWSMHNHFVGECLKSQLMPTSTALSGIGIKSCTIKESVSHALTKRDYVCSNFIDTYDWGVATK</sequence>